<keyword evidence="2" id="KW-0472">Membrane</keyword>
<dbReference type="OrthoDB" id="273842at2759"/>
<feature type="region of interest" description="Disordered" evidence="1">
    <location>
        <begin position="188"/>
        <end position="210"/>
    </location>
</feature>
<dbReference type="AlphaFoldDB" id="A0A640KEQ7"/>
<protein>
    <submittedName>
        <fullName evidence="3">Uncharacterized protein</fullName>
    </submittedName>
</protein>
<dbReference type="EMBL" id="BLBS01000023">
    <property type="protein sequence ID" value="GET87778.1"/>
    <property type="molecule type" value="Genomic_DNA"/>
</dbReference>
<evidence type="ECO:0000256" key="1">
    <source>
        <dbReference type="SAM" id="MobiDB-lite"/>
    </source>
</evidence>
<feature type="region of interest" description="Disordered" evidence="1">
    <location>
        <begin position="278"/>
        <end position="302"/>
    </location>
</feature>
<evidence type="ECO:0000256" key="2">
    <source>
        <dbReference type="SAM" id="Phobius"/>
    </source>
</evidence>
<accession>A0A640KEQ7</accession>
<evidence type="ECO:0000313" key="3">
    <source>
        <dbReference type="EMBL" id="GET87778.1"/>
    </source>
</evidence>
<evidence type="ECO:0000313" key="4">
    <source>
        <dbReference type="Proteomes" id="UP000419144"/>
    </source>
</evidence>
<proteinExistence type="predicted"/>
<dbReference type="Proteomes" id="UP000419144">
    <property type="component" value="Unassembled WGS sequence"/>
</dbReference>
<sequence length="1057" mass="112529">MSACVCVCVCVCVSVVEVSMSTSLLICHNARQENKRYGGPDYVTAVYSTAGKRERKKGEGSGERERLPHTRAHALLNGFPLPPPSTPLPAPLSRPVRCCRSLTSTYRSEKPCMRLPLLGTYVGALLFVCKCLTIALSLSLLSLPLSPLVHRTVAKNARKGYPLPAISILLIRLRTLVGGLCHVRRLPKKMHRGDGSPARPRRHRLPPLPRHLEAPNGVCAGVDRPQLHSSLCSTRPPRTSGATVAYGHQNDGASLKPMEEGDCVECVASELRHTGLKPLLSRRPSAPLASSSRAEKRSSKLAPSAADAAATVATLNCGVALNEQPPVTAERAPSTSLSLSLPYAQPTTAADMTPSFKPQPPPLPAWPSPACKLRGRATAAAVAVASASSSPSTTKDGLPGRYRRTATQFIHAIERLNQMTFTTCTPDVTSFFTLTEEMTASGQVGIRKMARVPLLPLTLCTDGATVILVDRNGTERHGNYLQAVGGFHQPASAFTSAASSDGSVTPFATPHPSSHVLWWTLSDMQQSPCVVPLTTARAALSVAHIISGHESVHQNQSFPQRSPTHTLGNETSTIWPAKTTATLAAIQPSRLTLRYGEPLVLVFASTAARVGGEAPLQSTRDEKVAAEEVVDGPPSSTAKEKTDQGKTIQREGPPHIGYSILRDIYHGYLPSLLERLYPNGGIMLRGCWCDVSTNAADAPIVPSVESVSQQRVPQAMMSLGNGSGGAVQRSSFASPTSGGTHGSLVITVPMPLLNWLPQSTSTARTARSDDNAGAVDAETLMRSFRPTSLRPSRRSQATNAVVDPGATMRKLATLPDAILQFPPAVLRFLIQDDDRMNAGSVPICSGSCPCSSPSPRSQPTAVAAAPSQGLTLQSVENRSSQSVCATDFHVDEPDPAPNDFDSYRVHVGGDYRGTHHSNLCGWQLQEQWQGRNSLGVVYASALLHAPSQPLPPMGMAGKPLVVCESVVVLTPAGRVELVVPPPSHSAARPITITDVQYSLLRSAVGLSLRLRDDEVAFTYAPGTPPLPGTTVVDAAHVVLRLGRRASRAPLEAMRQQA</sequence>
<feature type="transmembrane region" description="Helical" evidence="2">
    <location>
        <begin position="117"/>
        <end position="141"/>
    </location>
</feature>
<name>A0A640KEQ7_LEITA</name>
<keyword evidence="4" id="KW-1185">Reference proteome</keyword>
<keyword evidence="2" id="KW-0812">Transmembrane</keyword>
<feature type="region of interest" description="Disordered" evidence="1">
    <location>
        <begin position="627"/>
        <end position="653"/>
    </location>
</feature>
<keyword evidence="2" id="KW-1133">Transmembrane helix</keyword>
<feature type="compositionally biased region" description="Low complexity" evidence="1">
    <location>
        <begin position="278"/>
        <end position="292"/>
    </location>
</feature>
<dbReference type="VEuPathDB" id="TriTrypDB:LtaPh_1807000"/>
<reference evidence="3" key="1">
    <citation type="submission" date="2019-11" db="EMBL/GenBank/DDBJ databases">
        <title>Leishmania tarentolae CDS.</title>
        <authorList>
            <person name="Goto Y."/>
            <person name="Yamagishi J."/>
        </authorList>
    </citation>
    <scope>NUCLEOTIDE SEQUENCE [LARGE SCALE GENOMIC DNA]</scope>
    <source>
        <strain evidence="3">Parrot Tar II</strain>
    </source>
</reference>
<comment type="caution">
    <text evidence="3">The sequence shown here is derived from an EMBL/GenBank/DDBJ whole genome shotgun (WGS) entry which is preliminary data.</text>
</comment>
<gene>
    <name evidence="3" type="ORF">LtaPh_1807000</name>
</gene>
<feature type="compositionally biased region" description="Basic and acidic residues" evidence="1">
    <location>
        <begin position="638"/>
        <end position="653"/>
    </location>
</feature>
<organism evidence="3 4">
    <name type="scientific">Leishmania tarentolae</name>
    <name type="common">Sauroleishmania tarentolae</name>
    <dbReference type="NCBI Taxonomy" id="5689"/>
    <lineage>
        <taxon>Eukaryota</taxon>
        <taxon>Discoba</taxon>
        <taxon>Euglenozoa</taxon>
        <taxon>Kinetoplastea</taxon>
        <taxon>Metakinetoplastina</taxon>
        <taxon>Trypanosomatida</taxon>
        <taxon>Trypanosomatidae</taxon>
        <taxon>Leishmaniinae</taxon>
        <taxon>Leishmania</taxon>
        <taxon>lizard Leishmania</taxon>
    </lineage>
</organism>